<evidence type="ECO:0000313" key="3">
    <source>
        <dbReference type="Proteomes" id="UP000193570"/>
    </source>
</evidence>
<dbReference type="AlphaFoldDB" id="A0A1X7A3E2"/>
<protein>
    <recommendedName>
        <fullName evidence="4">PemK-like protein</fullName>
    </recommendedName>
</protein>
<keyword evidence="3" id="KW-1185">Reference proteome</keyword>
<feature type="region of interest" description="Disordered" evidence="1">
    <location>
        <begin position="135"/>
        <end position="156"/>
    </location>
</feature>
<dbReference type="EMBL" id="FWFK01000007">
    <property type="protein sequence ID" value="SLN69488.1"/>
    <property type="molecule type" value="Genomic_DNA"/>
</dbReference>
<dbReference type="OrthoDB" id="8442627at2"/>
<organism evidence="2 3">
    <name type="scientific">Roseivivax jejudonensis</name>
    <dbReference type="NCBI Taxonomy" id="1529041"/>
    <lineage>
        <taxon>Bacteria</taxon>
        <taxon>Pseudomonadati</taxon>
        <taxon>Pseudomonadota</taxon>
        <taxon>Alphaproteobacteria</taxon>
        <taxon>Rhodobacterales</taxon>
        <taxon>Roseobacteraceae</taxon>
        <taxon>Roseivivax</taxon>
    </lineage>
</organism>
<dbReference type="RefSeq" id="WP_085793270.1">
    <property type="nucleotide sequence ID" value="NZ_FWFK01000007.1"/>
</dbReference>
<evidence type="ECO:0008006" key="4">
    <source>
        <dbReference type="Google" id="ProtNLM"/>
    </source>
</evidence>
<gene>
    <name evidence="2" type="ORF">ROJ8625_03616</name>
</gene>
<reference evidence="2 3" key="1">
    <citation type="submission" date="2017-03" db="EMBL/GenBank/DDBJ databases">
        <authorList>
            <person name="Afonso C.L."/>
            <person name="Miller P.J."/>
            <person name="Scott M.A."/>
            <person name="Spackman E."/>
            <person name="Goraichik I."/>
            <person name="Dimitrov K.M."/>
            <person name="Suarez D.L."/>
            <person name="Swayne D.E."/>
        </authorList>
    </citation>
    <scope>NUCLEOTIDE SEQUENCE [LARGE SCALE GENOMIC DNA]</scope>
    <source>
        <strain evidence="2 3">CECT 8625</strain>
    </source>
</reference>
<dbReference type="Proteomes" id="UP000193570">
    <property type="component" value="Unassembled WGS sequence"/>
</dbReference>
<evidence type="ECO:0000256" key="1">
    <source>
        <dbReference type="SAM" id="MobiDB-lite"/>
    </source>
</evidence>
<proteinExistence type="predicted"/>
<name>A0A1X7A3E2_9RHOB</name>
<evidence type="ECO:0000313" key="2">
    <source>
        <dbReference type="EMBL" id="SLN69488.1"/>
    </source>
</evidence>
<accession>A0A1X7A3E2</accession>
<feature type="compositionally biased region" description="Basic residues" evidence="1">
    <location>
        <begin position="135"/>
        <end position="151"/>
    </location>
</feature>
<sequence length="174" mass="19423">MLHADIPQAAAWQETIKPGDIVAFRMPHKDPSAEPLKARPTLVLDIEDIDGTSMATLAYGTTRPPRGKTGHLVPVTDPDEIVAASLDRPTRFDPHRTVLVTLSHNGFVCRRSDGSAIIGTLSGTSAQRLARARKTRRAARRRHRSHLRRQDKRREVVVERRRGARLVSKEVIHA</sequence>